<keyword evidence="4" id="KW-1185">Reference proteome</keyword>
<feature type="transmembrane region" description="Helical" evidence="1">
    <location>
        <begin position="82"/>
        <end position="115"/>
    </location>
</feature>
<dbReference type="NCBIfam" id="NF037970">
    <property type="entry name" value="vanZ_1"/>
    <property type="match status" value="1"/>
</dbReference>
<dbReference type="EMBL" id="JAWIIV010000057">
    <property type="protein sequence ID" value="MEC4723515.1"/>
    <property type="molecule type" value="Genomic_DNA"/>
</dbReference>
<evidence type="ECO:0000259" key="2">
    <source>
        <dbReference type="Pfam" id="PF04892"/>
    </source>
</evidence>
<keyword evidence="1" id="KW-1133">Transmembrane helix</keyword>
<gene>
    <name evidence="3" type="ORF">RY831_30710</name>
</gene>
<dbReference type="PANTHER" id="PTHR28008:SF1">
    <property type="entry name" value="DOMAIN PROTEIN, PUTATIVE (AFU_ORTHOLOGUE AFUA_3G10980)-RELATED"/>
    <property type="match status" value="1"/>
</dbReference>
<sequence>MQRGGVEYNPFSLEMPGGKFSFFPFFPFAPVSVITASSPIAERHMGWEWIVFGAIALGITGGCLAPARWLPPLPNDKLMHFLAYGVLALMIGHLVKANAAFFLSLAVLLLASLLIEILQNFVPGRKFCWFDMMANAAGILMAALLSQLLTLL</sequence>
<organism evidence="3 4">
    <name type="scientific">Noviherbaspirillum album</name>
    <dbReference type="NCBI Taxonomy" id="3080276"/>
    <lineage>
        <taxon>Bacteria</taxon>
        <taxon>Pseudomonadati</taxon>
        <taxon>Pseudomonadota</taxon>
        <taxon>Betaproteobacteria</taxon>
        <taxon>Burkholderiales</taxon>
        <taxon>Oxalobacteraceae</taxon>
        <taxon>Noviherbaspirillum</taxon>
    </lineage>
</organism>
<comment type="caution">
    <text evidence="3">The sequence shown here is derived from an EMBL/GenBank/DDBJ whole genome shotgun (WGS) entry which is preliminary data.</text>
</comment>
<evidence type="ECO:0000256" key="1">
    <source>
        <dbReference type="SAM" id="Phobius"/>
    </source>
</evidence>
<name>A0ABU6JIJ6_9BURK</name>
<evidence type="ECO:0000313" key="3">
    <source>
        <dbReference type="EMBL" id="MEC4723515.1"/>
    </source>
</evidence>
<feature type="transmembrane region" description="Helical" evidence="1">
    <location>
        <begin position="49"/>
        <end position="70"/>
    </location>
</feature>
<dbReference type="Pfam" id="PF04892">
    <property type="entry name" value="VanZ"/>
    <property type="match status" value="1"/>
</dbReference>
<dbReference type="InterPro" id="IPR006976">
    <property type="entry name" value="VanZ-like"/>
</dbReference>
<dbReference type="PANTHER" id="PTHR28008">
    <property type="entry name" value="DOMAIN PROTEIN, PUTATIVE (AFU_ORTHOLOGUE AFUA_3G10980)-RELATED"/>
    <property type="match status" value="1"/>
</dbReference>
<dbReference type="RefSeq" id="WP_326510129.1">
    <property type="nucleotide sequence ID" value="NZ_JAWIIV010000057.1"/>
</dbReference>
<protein>
    <submittedName>
        <fullName evidence="3">VanZ family protein</fullName>
    </submittedName>
</protein>
<keyword evidence="1" id="KW-0472">Membrane</keyword>
<feature type="domain" description="VanZ-like" evidence="2">
    <location>
        <begin position="75"/>
        <end position="148"/>
    </location>
</feature>
<reference evidence="3 4" key="1">
    <citation type="submission" date="2023-10" db="EMBL/GenBank/DDBJ databases">
        <title>Noviherbaspirillum sp. CPCC 100848 genome assembly.</title>
        <authorList>
            <person name="Li X.Y."/>
            <person name="Fang X.M."/>
        </authorList>
    </citation>
    <scope>NUCLEOTIDE SEQUENCE [LARGE SCALE GENOMIC DNA]</scope>
    <source>
        <strain evidence="3 4">CPCC 100848</strain>
    </source>
</reference>
<feature type="transmembrane region" description="Helical" evidence="1">
    <location>
        <begin position="20"/>
        <end position="37"/>
    </location>
</feature>
<proteinExistence type="predicted"/>
<accession>A0ABU6JIJ6</accession>
<evidence type="ECO:0000313" key="4">
    <source>
        <dbReference type="Proteomes" id="UP001352263"/>
    </source>
</evidence>
<keyword evidence="1" id="KW-0812">Transmembrane</keyword>
<feature type="transmembrane region" description="Helical" evidence="1">
    <location>
        <begin position="127"/>
        <end position="149"/>
    </location>
</feature>
<dbReference type="Proteomes" id="UP001352263">
    <property type="component" value="Unassembled WGS sequence"/>
</dbReference>